<feature type="transmembrane region" description="Helical" evidence="1">
    <location>
        <begin position="144"/>
        <end position="161"/>
    </location>
</feature>
<dbReference type="Pfam" id="PF03594">
    <property type="entry name" value="BenE"/>
    <property type="match status" value="1"/>
</dbReference>
<keyword evidence="1" id="KW-0472">Membrane</keyword>
<feature type="transmembrane region" description="Helical" evidence="1">
    <location>
        <begin position="208"/>
        <end position="225"/>
    </location>
</feature>
<dbReference type="PANTHER" id="PTHR30199:SF0">
    <property type="entry name" value="INNER MEMBRANE PROTEIN YDCO"/>
    <property type="match status" value="1"/>
</dbReference>
<dbReference type="EMBL" id="JBHMEP010000001">
    <property type="protein sequence ID" value="MFB9134618.1"/>
    <property type="molecule type" value="Genomic_DNA"/>
</dbReference>
<keyword evidence="1" id="KW-0812">Transmembrane</keyword>
<keyword evidence="3" id="KW-1185">Reference proteome</keyword>
<feature type="transmembrane region" description="Helical" evidence="1">
    <location>
        <begin position="93"/>
        <end position="113"/>
    </location>
</feature>
<gene>
    <name evidence="2" type="ORF">ACFFUV_06470</name>
</gene>
<feature type="transmembrane region" description="Helical" evidence="1">
    <location>
        <begin position="246"/>
        <end position="270"/>
    </location>
</feature>
<dbReference type="PANTHER" id="PTHR30199">
    <property type="entry name" value="MFS FAMILY TRANSPORTER, PREDICTED SUBSTRATE BENZOATE"/>
    <property type="match status" value="1"/>
</dbReference>
<organism evidence="2 3">
    <name type="scientific">Vibrio olivae</name>
    <dbReference type="NCBI Taxonomy" id="1243002"/>
    <lineage>
        <taxon>Bacteria</taxon>
        <taxon>Pseudomonadati</taxon>
        <taxon>Pseudomonadota</taxon>
        <taxon>Gammaproteobacteria</taxon>
        <taxon>Vibrionales</taxon>
        <taxon>Vibrionaceae</taxon>
        <taxon>Vibrio</taxon>
    </lineage>
</organism>
<feature type="transmembrane region" description="Helical" evidence="1">
    <location>
        <begin position="290"/>
        <end position="315"/>
    </location>
</feature>
<dbReference type="Proteomes" id="UP001589645">
    <property type="component" value="Unassembled WGS sequence"/>
</dbReference>
<feature type="transmembrane region" description="Helical" evidence="1">
    <location>
        <begin position="322"/>
        <end position="340"/>
    </location>
</feature>
<accession>A0ABV5HK89</accession>
<comment type="caution">
    <text evidence="2">The sequence shown here is derived from an EMBL/GenBank/DDBJ whole genome shotgun (WGS) entry which is preliminary data.</text>
</comment>
<feature type="transmembrane region" description="Helical" evidence="1">
    <location>
        <begin position="45"/>
        <end position="65"/>
    </location>
</feature>
<evidence type="ECO:0000256" key="1">
    <source>
        <dbReference type="SAM" id="Phobius"/>
    </source>
</evidence>
<dbReference type="InterPro" id="IPR004711">
    <property type="entry name" value="Benzoate_Transporter"/>
</dbReference>
<keyword evidence="1" id="KW-1133">Transmembrane helix</keyword>
<dbReference type="RefSeq" id="WP_390190594.1">
    <property type="nucleotide sequence ID" value="NZ_JBHMEP010000001.1"/>
</dbReference>
<sequence>MLKSLFNLGHISAGFTAVLVGYTSSVVIIIQAASAAGASPSQIEGWLLALGLAMGVSSIGFSWWFKKPVLTAWSTPGAAMLVTAVGDYSLNEAIGAFMVCGLMIVITGLISPLSRAIERIPAQLGTAMLGAILLPFCLRAFEPLATSPVIFTAMLVSYLIAKHLIPRYAMLTLLIVGVVCAASVGSFSQPVFSVSIATPQWFPAHIDLSAVINLALPLYVITMLSQNLPGVAMMKSYRYDVAVKPLLTGTGLCNILFAPFGGFSVNLAAISAAICMNEAVDSDKQQRYRAAIWAGVFYLIAGVFASTVVALFLALPQQVSHILAGLALLGTLMMCLQTAFHDVDYREPALLTFLVTLSGVNFAGVSATLWGLLIGLVYLQVTRSLTRSRSTL</sequence>
<evidence type="ECO:0000313" key="2">
    <source>
        <dbReference type="EMBL" id="MFB9134618.1"/>
    </source>
</evidence>
<reference evidence="2 3" key="1">
    <citation type="submission" date="2024-09" db="EMBL/GenBank/DDBJ databases">
        <authorList>
            <person name="Sun Q."/>
            <person name="Mori K."/>
        </authorList>
    </citation>
    <scope>NUCLEOTIDE SEQUENCE [LARGE SCALE GENOMIC DNA]</scope>
    <source>
        <strain evidence="2 3">CECT 8064</strain>
    </source>
</reference>
<name>A0ABV5HK89_9VIBR</name>
<dbReference type="NCBIfam" id="TIGR00843">
    <property type="entry name" value="benE"/>
    <property type="match status" value="1"/>
</dbReference>
<feature type="transmembrane region" description="Helical" evidence="1">
    <location>
        <begin position="12"/>
        <end position="33"/>
    </location>
</feature>
<feature type="transmembrane region" description="Helical" evidence="1">
    <location>
        <begin position="168"/>
        <end position="188"/>
    </location>
</feature>
<feature type="transmembrane region" description="Helical" evidence="1">
    <location>
        <begin position="360"/>
        <end position="379"/>
    </location>
</feature>
<protein>
    <submittedName>
        <fullName evidence="2">Benzoate/H(+) symporter BenE family transporter</fullName>
    </submittedName>
</protein>
<proteinExistence type="predicted"/>
<evidence type="ECO:0000313" key="3">
    <source>
        <dbReference type="Proteomes" id="UP001589645"/>
    </source>
</evidence>